<protein>
    <recommendedName>
        <fullName evidence="6">Peptidyl-prolyl cis-trans isomerase</fullName>
        <ecNumber evidence="6">5.2.1.8</ecNumber>
    </recommendedName>
</protein>
<dbReference type="InterPro" id="IPR001179">
    <property type="entry name" value="PPIase_FKBP_dom"/>
</dbReference>
<keyword evidence="4 5" id="KW-0413">Isomerase</keyword>
<dbReference type="RefSeq" id="WP_188444790.1">
    <property type="nucleotide sequence ID" value="NZ_BMDW01000001.1"/>
</dbReference>
<evidence type="ECO:0000256" key="2">
    <source>
        <dbReference type="ARBA" id="ARBA00006577"/>
    </source>
</evidence>
<evidence type="ECO:0000256" key="6">
    <source>
        <dbReference type="RuleBase" id="RU003915"/>
    </source>
</evidence>
<evidence type="ECO:0000256" key="5">
    <source>
        <dbReference type="PROSITE-ProRule" id="PRU00277"/>
    </source>
</evidence>
<sequence length="212" mass="22718">MSITAVPLKPVKRRILVYLWIGIALAVVAAASLAMQTPIDPTTAFLAKNARAKGVLTTPSGLQYQVLTPGKGAGPTDEDIALINYEGRLVDGTVFDKSQQPTPIPVVASNPETGRQGVITGFSEALKLMSKGAKYRVWIKPSLGYGEKDQGVIPPHSTLVFDLELFEFIPESTYRQIQQQQMMQQQQRGAVPPGALPSGALPPGAEGRPSAR</sequence>
<keyword evidence="3 5" id="KW-0697">Rotamase</keyword>
<proteinExistence type="inferred from homology"/>
<dbReference type="Proteomes" id="UP000618591">
    <property type="component" value="Unassembled WGS sequence"/>
</dbReference>
<evidence type="ECO:0000256" key="7">
    <source>
        <dbReference type="SAM" id="MobiDB-lite"/>
    </source>
</evidence>
<reference evidence="11" key="1">
    <citation type="journal article" date="2019" name="Int. J. Syst. Evol. Microbiol.">
        <title>The Global Catalogue of Microorganisms (GCM) 10K type strain sequencing project: providing services to taxonomists for standard genome sequencing and annotation.</title>
        <authorList>
            <consortium name="The Broad Institute Genomics Platform"/>
            <consortium name="The Broad Institute Genome Sequencing Center for Infectious Disease"/>
            <person name="Wu L."/>
            <person name="Ma J."/>
        </authorList>
    </citation>
    <scope>NUCLEOTIDE SEQUENCE [LARGE SCALE GENOMIC DNA]</scope>
    <source>
        <strain evidence="11">CGMCC 1.10106</strain>
    </source>
</reference>
<comment type="caution">
    <text evidence="10">The sequence shown here is derived from an EMBL/GenBank/DDBJ whole genome shotgun (WGS) entry which is preliminary data.</text>
</comment>
<evidence type="ECO:0000256" key="1">
    <source>
        <dbReference type="ARBA" id="ARBA00000971"/>
    </source>
</evidence>
<dbReference type="InterPro" id="IPR046357">
    <property type="entry name" value="PPIase_dom_sf"/>
</dbReference>
<keyword evidence="8" id="KW-1133">Transmembrane helix</keyword>
<dbReference type="PROSITE" id="PS50059">
    <property type="entry name" value="FKBP_PPIASE"/>
    <property type="match status" value="1"/>
</dbReference>
<dbReference type="Gene3D" id="3.10.50.40">
    <property type="match status" value="1"/>
</dbReference>
<evidence type="ECO:0000256" key="3">
    <source>
        <dbReference type="ARBA" id="ARBA00023110"/>
    </source>
</evidence>
<feature type="transmembrane region" description="Helical" evidence="8">
    <location>
        <begin position="15"/>
        <end position="35"/>
    </location>
</feature>
<feature type="region of interest" description="Disordered" evidence="7">
    <location>
        <begin position="180"/>
        <end position="212"/>
    </location>
</feature>
<evidence type="ECO:0000313" key="11">
    <source>
        <dbReference type="Proteomes" id="UP000618591"/>
    </source>
</evidence>
<organism evidence="10 11">
    <name type="scientific">Sphingomonas psychrolutea</name>
    <dbReference type="NCBI Taxonomy" id="1259676"/>
    <lineage>
        <taxon>Bacteria</taxon>
        <taxon>Pseudomonadati</taxon>
        <taxon>Pseudomonadota</taxon>
        <taxon>Alphaproteobacteria</taxon>
        <taxon>Sphingomonadales</taxon>
        <taxon>Sphingomonadaceae</taxon>
        <taxon>Sphingomonas</taxon>
    </lineage>
</organism>
<comment type="catalytic activity">
    <reaction evidence="1 5 6">
        <text>[protein]-peptidylproline (omega=180) = [protein]-peptidylproline (omega=0)</text>
        <dbReference type="Rhea" id="RHEA:16237"/>
        <dbReference type="Rhea" id="RHEA-COMP:10747"/>
        <dbReference type="Rhea" id="RHEA-COMP:10748"/>
        <dbReference type="ChEBI" id="CHEBI:83833"/>
        <dbReference type="ChEBI" id="CHEBI:83834"/>
        <dbReference type="EC" id="5.2.1.8"/>
    </reaction>
</comment>
<dbReference type="Pfam" id="PF01346">
    <property type="entry name" value="FKBP_N"/>
    <property type="match status" value="1"/>
</dbReference>
<evidence type="ECO:0000313" key="10">
    <source>
        <dbReference type="EMBL" id="GGA34259.1"/>
    </source>
</evidence>
<dbReference type="PANTHER" id="PTHR43811:SF23">
    <property type="entry name" value="FKBP-TYPE 22 KDA PEPTIDYL-PROLYL CIS-TRANS ISOMERASE"/>
    <property type="match status" value="1"/>
</dbReference>
<name>A0ABQ1G074_9SPHN</name>
<evidence type="ECO:0000256" key="4">
    <source>
        <dbReference type="ARBA" id="ARBA00023235"/>
    </source>
</evidence>
<dbReference type="SUPFAM" id="SSF54534">
    <property type="entry name" value="FKBP-like"/>
    <property type="match status" value="1"/>
</dbReference>
<dbReference type="Pfam" id="PF00254">
    <property type="entry name" value="FKBP_C"/>
    <property type="match status" value="1"/>
</dbReference>
<feature type="domain" description="PPIase FKBP-type" evidence="9">
    <location>
        <begin position="78"/>
        <end position="169"/>
    </location>
</feature>
<dbReference type="EMBL" id="BMDW01000001">
    <property type="protein sequence ID" value="GGA34259.1"/>
    <property type="molecule type" value="Genomic_DNA"/>
</dbReference>
<accession>A0ABQ1G074</accession>
<keyword evidence="8" id="KW-0472">Membrane</keyword>
<dbReference type="EC" id="5.2.1.8" evidence="6"/>
<evidence type="ECO:0000259" key="9">
    <source>
        <dbReference type="PROSITE" id="PS50059"/>
    </source>
</evidence>
<keyword evidence="11" id="KW-1185">Reference proteome</keyword>
<comment type="similarity">
    <text evidence="2 6">Belongs to the FKBP-type PPIase family.</text>
</comment>
<evidence type="ECO:0000256" key="8">
    <source>
        <dbReference type="SAM" id="Phobius"/>
    </source>
</evidence>
<dbReference type="InterPro" id="IPR000774">
    <property type="entry name" value="PPIase_FKBP_N"/>
</dbReference>
<dbReference type="PANTHER" id="PTHR43811">
    <property type="entry name" value="FKBP-TYPE PEPTIDYL-PROLYL CIS-TRANS ISOMERASE FKPA"/>
    <property type="match status" value="1"/>
</dbReference>
<gene>
    <name evidence="10" type="ORF">GCM10011395_00730</name>
</gene>
<keyword evidence="8" id="KW-0812">Transmembrane</keyword>